<evidence type="ECO:0000313" key="1">
    <source>
        <dbReference type="EMBL" id="KJY19741.1"/>
    </source>
</evidence>
<reference evidence="1 2" key="1">
    <citation type="submission" date="2015-02" db="EMBL/GenBank/DDBJ databases">
        <authorList>
            <person name="Ju K.-S."/>
            <person name="Doroghazi J.R."/>
            <person name="Metcalf W."/>
        </authorList>
    </citation>
    <scope>NUCLEOTIDE SEQUENCE [LARGE SCALE GENOMIC DNA]</scope>
    <source>
        <strain evidence="1 2">NRRL ISP-5550</strain>
    </source>
</reference>
<name>A0A0F4IGF6_9ACTN</name>
<protein>
    <recommendedName>
        <fullName evidence="3">Tetratricopeptide repeat protein</fullName>
    </recommendedName>
</protein>
<evidence type="ECO:0008006" key="3">
    <source>
        <dbReference type="Google" id="ProtNLM"/>
    </source>
</evidence>
<keyword evidence="2" id="KW-1185">Reference proteome</keyword>
<proteinExistence type="predicted"/>
<gene>
    <name evidence="1" type="ORF">VR44_38995</name>
</gene>
<sequence length="432" mass="47345">MDATDLDGRFRSYRRCITPYLVSRLLELGYAEEVALQAGRGEWFCAQELARRLAGRERWAEAWEMLAPYVATGWWTAVEAAAGLLEAWGKPDEAIALARPHAEGGDRLARAAFARLLARNGRAGEAYELLLPHVEDDFLATALVDVAGPAGRDEDLAALLEARIAAGHRREDPACRWTAPSPAVAVSLLATVRERQGRVDDAVALLRPHPTDSPVHGHQQLADLLARHDRMEELRTYAAELAQPAERLAELLEERGDVEGAIAVYRLPEGSPDIRRDRALRLAELLERHGRGEEAIAVVRPLADVPPGPEDWLVRRLCSLYADHGRPAAGLDFLDTLNPRDSDEAWAFFEARLPLLAACGRSEEAIELVRTHPEGDTWYAASALARLLAGAGRLEEAVVVLGAHVSGNSADLAEHLITLGRVEEALTVLQQH</sequence>
<dbReference type="SUPFAM" id="SSF48452">
    <property type="entry name" value="TPR-like"/>
    <property type="match status" value="1"/>
</dbReference>
<dbReference type="InterPro" id="IPR011990">
    <property type="entry name" value="TPR-like_helical_dom_sf"/>
</dbReference>
<dbReference type="AlphaFoldDB" id="A0A0F4IGF6"/>
<accession>A0A0F4IGF6</accession>
<dbReference type="RefSeq" id="WP_045952426.1">
    <property type="nucleotide sequence ID" value="NZ_JZWV01001539.1"/>
</dbReference>
<evidence type="ECO:0000313" key="2">
    <source>
        <dbReference type="Proteomes" id="UP000033551"/>
    </source>
</evidence>
<organism evidence="1 2">
    <name type="scientific">Streptomyces katrae</name>
    <dbReference type="NCBI Taxonomy" id="68223"/>
    <lineage>
        <taxon>Bacteria</taxon>
        <taxon>Bacillati</taxon>
        <taxon>Actinomycetota</taxon>
        <taxon>Actinomycetes</taxon>
        <taxon>Kitasatosporales</taxon>
        <taxon>Streptomycetaceae</taxon>
        <taxon>Streptomyces</taxon>
    </lineage>
</organism>
<dbReference type="EMBL" id="JZWV01001539">
    <property type="protein sequence ID" value="KJY19741.1"/>
    <property type="molecule type" value="Genomic_DNA"/>
</dbReference>
<dbReference type="Gene3D" id="1.25.40.10">
    <property type="entry name" value="Tetratricopeptide repeat domain"/>
    <property type="match status" value="1"/>
</dbReference>
<dbReference type="Proteomes" id="UP000033551">
    <property type="component" value="Unassembled WGS sequence"/>
</dbReference>
<comment type="caution">
    <text evidence="1">The sequence shown here is derived from an EMBL/GenBank/DDBJ whole genome shotgun (WGS) entry which is preliminary data.</text>
</comment>
<dbReference type="PATRIC" id="fig|68223.7.peg.5558"/>
<dbReference type="OrthoDB" id="4319448at2"/>